<keyword evidence="4" id="KW-1185">Reference proteome</keyword>
<dbReference type="PROSITE" id="PS51257">
    <property type="entry name" value="PROKAR_LIPOPROTEIN"/>
    <property type="match status" value="1"/>
</dbReference>
<dbReference type="PANTHER" id="PTHR30290:SF65">
    <property type="entry name" value="MONOACYL PHOSPHATIDYLINOSITOL TETRAMANNOSIDE-BINDING PROTEIN LPQW-RELATED"/>
    <property type="match status" value="1"/>
</dbReference>
<dbReference type="Proteomes" id="UP000431401">
    <property type="component" value="Unassembled WGS sequence"/>
</dbReference>
<proteinExistence type="predicted"/>
<evidence type="ECO:0000259" key="2">
    <source>
        <dbReference type="Pfam" id="PF00496"/>
    </source>
</evidence>
<dbReference type="Gene3D" id="3.10.105.10">
    <property type="entry name" value="Dipeptide-binding Protein, Domain 3"/>
    <property type="match status" value="1"/>
</dbReference>
<dbReference type="RefSeq" id="WP_153345458.1">
    <property type="nucleotide sequence ID" value="NZ_WEGI01000010.1"/>
</dbReference>
<organism evidence="3 4">
    <name type="scientific">Nocardia aurantia</name>
    <dbReference type="NCBI Taxonomy" id="2585199"/>
    <lineage>
        <taxon>Bacteria</taxon>
        <taxon>Bacillati</taxon>
        <taxon>Actinomycetota</taxon>
        <taxon>Actinomycetes</taxon>
        <taxon>Mycobacteriales</taxon>
        <taxon>Nocardiaceae</taxon>
        <taxon>Nocardia</taxon>
    </lineage>
</organism>
<dbReference type="InterPro" id="IPR039424">
    <property type="entry name" value="SBP_5"/>
</dbReference>
<dbReference type="Gene3D" id="3.90.76.10">
    <property type="entry name" value="Dipeptide-binding Protein, Domain 1"/>
    <property type="match status" value="1"/>
</dbReference>
<feature type="domain" description="Solute-binding protein family 5" evidence="2">
    <location>
        <begin position="95"/>
        <end position="469"/>
    </location>
</feature>
<evidence type="ECO:0000313" key="4">
    <source>
        <dbReference type="Proteomes" id="UP000431401"/>
    </source>
</evidence>
<dbReference type="Pfam" id="PF00496">
    <property type="entry name" value="SBP_bac_5"/>
    <property type="match status" value="1"/>
</dbReference>
<keyword evidence="3" id="KW-0449">Lipoprotein</keyword>
<dbReference type="GO" id="GO:1904680">
    <property type="term" value="F:peptide transmembrane transporter activity"/>
    <property type="evidence" value="ECO:0007669"/>
    <property type="project" value="TreeGrafter"/>
</dbReference>
<gene>
    <name evidence="3" type="ORF">NRB56_45620</name>
</gene>
<accession>A0A7K0DT76</accession>
<evidence type="ECO:0000313" key="3">
    <source>
        <dbReference type="EMBL" id="MQY28973.1"/>
    </source>
</evidence>
<feature type="signal peptide" evidence="1">
    <location>
        <begin position="1"/>
        <end position="29"/>
    </location>
</feature>
<sequence>MGWGRRARRTSRRVWAVLAAGTLAAGLLAACSGKDQVPSIGYAVDALPATYNGGSTLGVSGGAAALFPRVLTGFFYTGPDGQPIADTDYGTAKQVPGDSQTIQYRLNPDGVYSDGVPTSCDDMVLEWAARSGRFTRPGGAPMFDAASTAGYADIERVDCQPGAKSATVTFRPERHFLAWQTLFTASDLMPAHVAAQAAGVPDVVKAVQSGDQAVLEKLAQFWNTGWDLKQGTADPKVFPSSGPYRIESVGDTDGIVLVKNERWWGNSARTARIVLLPKNIDLRKKLADKAVAVVDIGAGSVKDLSLSGFSAQQVPSRGAEQLVLATSGVFGSADARRGFALCLPRQSLYDRFGHPGFDVKSGLGSGTLNSRIVQPDSLYYPIVTNAAEKYRNGDAAAAGQSRALGANPTVRIGYLAPDDRRAQTVATIADACKAAGITVVDAGAPDFTPTELGDKVDAVLGGTAGAPGPSGSSTGVGATVSLHSGQGLNFGHYSNGRYDSLTDQLAADDFSADVLSADTEAENLLWTDMPSVPLFATPRTVAFGAGLLNGIVSPTKAGAGWNMDRWVLQR</sequence>
<name>A0A7K0DT76_9NOCA</name>
<keyword evidence="1" id="KW-0732">Signal</keyword>
<dbReference type="GO" id="GO:0015833">
    <property type="term" value="P:peptide transport"/>
    <property type="evidence" value="ECO:0007669"/>
    <property type="project" value="TreeGrafter"/>
</dbReference>
<dbReference type="Gene3D" id="3.40.190.10">
    <property type="entry name" value="Periplasmic binding protein-like II"/>
    <property type="match status" value="1"/>
</dbReference>
<reference evidence="3 4" key="1">
    <citation type="submission" date="2019-10" db="EMBL/GenBank/DDBJ databases">
        <title>Nocardia macrotermitis sp. nov. and Nocardia aurantia sp. nov., isolated from the gut of fungus growing-termite Macrotermes natalensis.</title>
        <authorList>
            <person name="Benndorf R."/>
            <person name="Schwitalla J."/>
            <person name="Martin K."/>
            <person name="De Beer W."/>
            <person name="Kaster A.-K."/>
            <person name="Vollmers J."/>
            <person name="Poulsen M."/>
            <person name="Beemelmanns C."/>
        </authorList>
    </citation>
    <scope>NUCLEOTIDE SEQUENCE [LARGE SCALE GENOMIC DNA]</scope>
    <source>
        <strain evidence="3 4">RB56</strain>
    </source>
</reference>
<comment type="caution">
    <text evidence="3">The sequence shown here is derived from an EMBL/GenBank/DDBJ whole genome shotgun (WGS) entry which is preliminary data.</text>
</comment>
<dbReference type="OrthoDB" id="7888869at2"/>
<dbReference type="InterPro" id="IPR000914">
    <property type="entry name" value="SBP_5_dom"/>
</dbReference>
<dbReference type="SUPFAM" id="SSF53850">
    <property type="entry name" value="Periplasmic binding protein-like II"/>
    <property type="match status" value="1"/>
</dbReference>
<protein>
    <submittedName>
        <fullName evidence="3">Putative lipoprotein</fullName>
    </submittedName>
</protein>
<dbReference type="PANTHER" id="PTHR30290">
    <property type="entry name" value="PERIPLASMIC BINDING COMPONENT OF ABC TRANSPORTER"/>
    <property type="match status" value="1"/>
</dbReference>
<evidence type="ECO:0000256" key="1">
    <source>
        <dbReference type="SAM" id="SignalP"/>
    </source>
</evidence>
<feature type="chain" id="PRO_5029777261" evidence="1">
    <location>
        <begin position="30"/>
        <end position="570"/>
    </location>
</feature>
<dbReference type="EMBL" id="WEGI01000010">
    <property type="protein sequence ID" value="MQY28973.1"/>
    <property type="molecule type" value="Genomic_DNA"/>
</dbReference>
<dbReference type="AlphaFoldDB" id="A0A7K0DT76"/>